<feature type="transmembrane region" description="Helical" evidence="1">
    <location>
        <begin position="53"/>
        <end position="77"/>
    </location>
</feature>
<evidence type="ECO:0000313" key="3">
    <source>
        <dbReference type="Proteomes" id="UP000002899"/>
    </source>
</evidence>
<dbReference type="KEGG" id="bmic:BMR1_01G00990"/>
<gene>
    <name evidence="2" type="ORF">BMR1_01G00990</name>
</gene>
<sequence length="98" mass="11030">MCNYVPCHRLTNSNIFLPKSPLNIQKRSFGGYLEEYYTTSNASTGFSTPLRSLFIYSLVVLQTALVFGTLFHTNYYFTGRILPKADGNTQLCSDSIIS</sequence>
<dbReference type="RefSeq" id="XP_021337340.1">
    <property type="nucleotide sequence ID" value="XM_021481929.1"/>
</dbReference>
<keyword evidence="1" id="KW-0472">Membrane</keyword>
<dbReference type="EMBL" id="FO082871">
    <property type="protein sequence ID" value="SIO73233.1"/>
    <property type="molecule type" value="Genomic_DNA"/>
</dbReference>
<keyword evidence="3" id="KW-1185">Reference proteome</keyword>
<protein>
    <submittedName>
        <fullName evidence="2">Uncharacterized protein</fullName>
    </submittedName>
</protein>
<reference evidence="2 3" key="3">
    <citation type="journal article" date="2016" name="Sci. Rep.">
        <title>Genome-wide diversity and gene expression profiling of Babesia microti isolates identify polymorphic genes that mediate host-pathogen interactions.</title>
        <authorList>
            <person name="Silva J.C."/>
            <person name="Cornillot E."/>
            <person name="McCracken C."/>
            <person name="Usmani-Brown S."/>
            <person name="Dwivedi A."/>
            <person name="Ifeonu O.O."/>
            <person name="Crabtree J."/>
            <person name="Gotia H.T."/>
            <person name="Virji A.Z."/>
            <person name="Reynes C."/>
            <person name="Colinge J."/>
            <person name="Kumar V."/>
            <person name="Lawres L."/>
            <person name="Pazzi J.E."/>
            <person name="Pablo J.V."/>
            <person name="Hung C."/>
            <person name="Brancato J."/>
            <person name="Kumari P."/>
            <person name="Orvis J."/>
            <person name="Tretina K."/>
            <person name="Chibucos M."/>
            <person name="Ott S."/>
            <person name="Sadzewicz L."/>
            <person name="Sengamalay N."/>
            <person name="Shetty A.C."/>
            <person name="Su Q."/>
            <person name="Tallon L."/>
            <person name="Fraser C.M."/>
            <person name="Frutos R."/>
            <person name="Molina D.M."/>
            <person name="Krause P.J."/>
            <person name="Ben Mamoun C."/>
        </authorList>
    </citation>
    <scope>NUCLEOTIDE SEQUENCE [LARGE SCALE GENOMIC DNA]</scope>
    <source>
        <strain evidence="2 3">RI</strain>
    </source>
</reference>
<organism evidence="2 3">
    <name type="scientific">Babesia microti (strain RI)</name>
    <dbReference type="NCBI Taxonomy" id="1133968"/>
    <lineage>
        <taxon>Eukaryota</taxon>
        <taxon>Sar</taxon>
        <taxon>Alveolata</taxon>
        <taxon>Apicomplexa</taxon>
        <taxon>Aconoidasida</taxon>
        <taxon>Piroplasmida</taxon>
        <taxon>Babesiidae</taxon>
        <taxon>Babesia</taxon>
    </lineage>
</organism>
<keyword evidence="1" id="KW-0812">Transmembrane</keyword>
<reference evidence="2 3" key="1">
    <citation type="journal article" date="2012" name="Nucleic Acids Res.">
        <title>Sequencing of the smallest Apicomplexan genome from the human pathogen Babesia microti.</title>
        <authorList>
            <person name="Cornillot E."/>
            <person name="Hadj-Kaddour K."/>
            <person name="Dassouli A."/>
            <person name="Noel B."/>
            <person name="Ranwez V."/>
            <person name="Vacherie B."/>
            <person name="Augagneur Y."/>
            <person name="Bres V."/>
            <person name="Duclos A."/>
            <person name="Randazzo S."/>
            <person name="Carcy B."/>
            <person name="Debierre-Grockiego F."/>
            <person name="Delbecq S."/>
            <person name="Moubri-Menage K."/>
            <person name="Shams-Eldin H."/>
            <person name="Usmani-Brown S."/>
            <person name="Bringaud F."/>
            <person name="Wincker P."/>
            <person name="Vivares C.P."/>
            <person name="Schwarz R.T."/>
            <person name="Schetters T.P."/>
            <person name="Krause P.J."/>
            <person name="Gorenflot A."/>
            <person name="Berry V."/>
            <person name="Barbe V."/>
            <person name="Ben Mamoun C."/>
        </authorList>
    </citation>
    <scope>NUCLEOTIDE SEQUENCE [LARGE SCALE GENOMIC DNA]</scope>
    <source>
        <strain evidence="2 3">RI</strain>
    </source>
</reference>
<dbReference type="AlphaFoldDB" id="A0A1N6LWI3"/>
<reference evidence="2 3" key="2">
    <citation type="journal article" date="2013" name="PLoS ONE">
        <title>Whole genome mapping and re-organization of the nuclear and mitochondrial genomes of Babesia microti isolates.</title>
        <authorList>
            <person name="Cornillot E."/>
            <person name="Dassouli A."/>
            <person name="Garg A."/>
            <person name="Pachikara N."/>
            <person name="Randazzo S."/>
            <person name="Depoix D."/>
            <person name="Carcy B."/>
            <person name="Delbecq S."/>
            <person name="Frutos R."/>
            <person name="Silva J.C."/>
            <person name="Sutton R."/>
            <person name="Krause P.J."/>
            <person name="Mamoun C.B."/>
        </authorList>
    </citation>
    <scope>NUCLEOTIDE SEQUENCE [LARGE SCALE GENOMIC DNA]</scope>
    <source>
        <strain evidence="2 3">RI</strain>
    </source>
</reference>
<dbReference type="OrthoDB" id="424606at2759"/>
<proteinExistence type="predicted"/>
<accession>A0A1N6LWI3</accession>
<dbReference type="Proteomes" id="UP000002899">
    <property type="component" value="Chromosome I"/>
</dbReference>
<dbReference type="GeneID" id="33043597"/>
<name>A0A1N6LWI3_BABMR</name>
<keyword evidence="1" id="KW-1133">Transmembrane helix</keyword>
<evidence type="ECO:0000256" key="1">
    <source>
        <dbReference type="SAM" id="Phobius"/>
    </source>
</evidence>
<evidence type="ECO:0000313" key="2">
    <source>
        <dbReference type="EMBL" id="SIO73233.1"/>
    </source>
</evidence>
<dbReference type="VEuPathDB" id="PiroplasmaDB:BMR1_01G00990"/>